<dbReference type="PROSITE" id="PS51257">
    <property type="entry name" value="PROKAR_LIPOPROTEIN"/>
    <property type="match status" value="1"/>
</dbReference>
<name>A0AAF0BUP2_9ACTN</name>
<dbReference type="KEGG" id="ima:PO878_15805"/>
<dbReference type="RefSeq" id="WP_272735491.1">
    <property type="nucleotide sequence ID" value="NZ_CP116942.1"/>
</dbReference>
<gene>
    <name evidence="2" type="ORF">PO878_15805</name>
</gene>
<keyword evidence="1" id="KW-0732">Signal</keyword>
<accession>A0AAF0BUP2</accession>
<evidence type="ECO:0000313" key="3">
    <source>
        <dbReference type="Proteomes" id="UP001216390"/>
    </source>
</evidence>
<dbReference type="EMBL" id="CP116942">
    <property type="protein sequence ID" value="WCO65965.1"/>
    <property type="molecule type" value="Genomic_DNA"/>
</dbReference>
<dbReference type="SUPFAM" id="SSF52266">
    <property type="entry name" value="SGNH hydrolase"/>
    <property type="match status" value="1"/>
</dbReference>
<dbReference type="AlphaFoldDB" id="A0AAF0BUP2"/>
<evidence type="ECO:0000256" key="1">
    <source>
        <dbReference type="SAM" id="SignalP"/>
    </source>
</evidence>
<feature type="chain" id="PRO_5042035473" evidence="1">
    <location>
        <begin position="22"/>
        <end position="193"/>
    </location>
</feature>
<evidence type="ECO:0000313" key="2">
    <source>
        <dbReference type="EMBL" id="WCO65965.1"/>
    </source>
</evidence>
<keyword evidence="3" id="KW-1185">Reference proteome</keyword>
<sequence>MRRLVAVVGLCGLLAAGCTQSEGPEVVPATEPASAPLTVAVLGGSEADGQDLPDPLRTLWSREVFDALPPSTVYVNLGAAGATAAEAAAVQVPAAAEVDPDVALVWLEEGDAEVATPAEDQQADLVAVIEGLGPGTEVLVLDGGGPSAPLDAAAEAGGATLVELGDLDPADVDDQPEIAAQVLEALDALGVGG</sequence>
<protein>
    <submittedName>
        <fullName evidence="2">Uncharacterized protein</fullName>
    </submittedName>
</protein>
<proteinExistence type="predicted"/>
<reference evidence="2" key="1">
    <citation type="submission" date="2023-01" db="EMBL/GenBank/DDBJ databases">
        <title>The diversity of Class Acidimicrobiia in South China Sea sediment environments and the proposal of Iamia marina sp. nov., a novel species of the genus Iamia.</title>
        <authorList>
            <person name="He Y."/>
            <person name="Tian X."/>
        </authorList>
    </citation>
    <scope>NUCLEOTIDE SEQUENCE</scope>
    <source>
        <strain evidence="2">DSM 19957</strain>
    </source>
</reference>
<organism evidence="2 3">
    <name type="scientific">Iamia majanohamensis</name>
    <dbReference type="NCBI Taxonomy" id="467976"/>
    <lineage>
        <taxon>Bacteria</taxon>
        <taxon>Bacillati</taxon>
        <taxon>Actinomycetota</taxon>
        <taxon>Acidimicrobiia</taxon>
        <taxon>Acidimicrobiales</taxon>
        <taxon>Iamiaceae</taxon>
        <taxon>Iamia</taxon>
    </lineage>
</organism>
<dbReference type="Proteomes" id="UP001216390">
    <property type="component" value="Chromosome"/>
</dbReference>
<feature type="signal peptide" evidence="1">
    <location>
        <begin position="1"/>
        <end position="21"/>
    </location>
</feature>